<sequence length="344" mass="36854">MCWWICFTRGLTRASRFIDKNLMSSNHSSLEQAETSGARRPFIAGRPPRFGRKRRKPSPGQSEALGWPVLKALVRNPAAISGAVLLLALILLAIFAGALFPGDPLDIVAQPLLVPGQDPQYWLGTDSLGRNVLAELAHGSRASLAIGVTAALIGVVIGTLIGALAGYFGGWVDDILMRVTELFQTTPSFLFVIVIVSIGHPSMTVISLAIGVTSWPTITRLVRAEFRSLAQSDFVMAARSLGFGHARIIWREMLPNALPPIIVTTSVMVATAILMESALSFLGMGDPNVVSWGSMIGDGREMLRTAWYLTALPGGALVLTVLALNMLGDGLNDALNPRLSERSS</sequence>
<feature type="transmembrane region" description="Helical" evidence="7">
    <location>
        <begin position="189"/>
        <end position="212"/>
    </location>
</feature>
<feature type="domain" description="ABC transmembrane type-1" evidence="9">
    <location>
        <begin position="140"/>
        <end position="328"/>
    </location>
</feature>
<dbReference type="GO" id="GO:0055085">
    <property type="term" value="P:transmembrane transport"/>
    <property type="evidence" value="ECO:0007669"/>
    <property type="project" value="InterPro"/>
</dbReference>
<evidence type="ECO:0000313" key="11">
    <source>
        <dbReference type="Proteomes" id="UP000054893"/>
    </source>
</evidence>
<dbReference type="Pfam" id="PF12911">
    <property type="entry name" value="OppC_N"/>
    <property type="match status" value="1"/>
</dbReference>
<dbReference type="InterPro" id="IPR000515">
    <property type="entry name" value="MetI-like"/>
</dbReference>
<comment type="subcellular location">
    <subcellularLocation>
        <location evidence="1 7">Cell membrane</location>
        <topology evidence="1 7">Multi-pass membrane protein</topology>
    </subcellularLocation>
</comment>
<dbReference type="Gene3D" id="1.10.3720.10">
    <property type="entry name" value="MetI-like"/>
    <property type="match status" value="1"/>
</dbReference>
<dbReference type="Pfam" id="PF00528">
    <property type="entry name" value="BPD_transp_1"/>
    <property type="match status" value="1"/>
</dbReference>
<dbReference type="PROSITE" id="PS50928">
    <property type="entry name" value="ABC_TM1"/>
    <property type="match status" value="1"/>
</dbReference>
<dbReference type="AlphaFoldDB" id="A0A158IGJ6"/>
<evidence type="ECO:0000256" key="2">
    <source>
        <dbReference type="ARBA" id="ARBA00022448"/>
    </source>
</evidence>
<dbReference type="InterPro" id="IPR050366">
    <property type="entry name" value="BP-dependent_transpt_permease"/>
</dbReference>
<dbReference type="SUPFAM" id="SSF161098">
    <property type="entry name" value="MetI-like"/>
    <property type="match status" value="1"/>
</dbReference>
<evidence type="ECO:0000259" key="9">
    <source>
        <dbReference type="PROSITE" id="PS50928"/>
    </source>
</evidence>
<feature type="transmembrane region" description="Helical" evidence="7">
    <location>
        <begin position="78"/>
        <end position="100"/>
    </location>
</feature>
<proteinExistence type="inferred from homology"/>
<keyword evidence="4 7" id="KW-0812">Transmembrane</keyword>
<dbReference type="CDD" id="cd06261">
    <property type="entry name" value="TM_PBP2"/>
    <property type="match status" value="1"/>
</dbReference>
<evidence type="ECO:0000256" key="8">
    <source>
        <dbReference type="SAM" id="MobiDB-lite"/>
    </source>
</evidence>
<dbReference type="GO" id="GO:0005886">
    <property type="term" value="C:plasma membrane"/>
    <property type="evidence" value="ECO:0007669"/>
    <property type="project" value="UniProtKB-SubCell"/>
</dbReference>
<keyword evidence="3" id="KW-1003">Cell membrane</keyword>
<evidence type="ECO:0000256" key="6">
    <source>
        <dbReference type="ARBA" id="ARBA00023136"/>
    </source>
</evidence>
<protein>
    <submittedName>
        <fullName evidence="10">Binding-protein-dependent transport system inner membrane protein</fullName>
    </submittedName>
</protein>
<reference evidence="10 11" key="1">
    <citation type="submission" date="2016-01" db="EMBL/GenBank/DDBJ databases">
        <authorList>
            <person name="Oliw E.H."/>
        </authorList>
    </citation>
    <scope>NUCLEOTIDE SEQUENCE [LARGE SCALE GENOMIC DNA]</scope>
    <source>
        <strain evidence="10">LMG 22029</strain>
    </source>
</reference>
<evidence type="ECO:0000256" key="1">
    <source>
        <dbReference type="ARBA" id="ARBA00004651"/>
    </source>
</evidence>
<gene>
    <name evidence="10" type="ORF">AWB64_06162</name>
</gene>
<dbReference type="PANTHER" id="PTHR43386:SF1">
    <property type="entry name" value="D,D-DIPEPTIDE TRANSPORT SYSTEM PERMEASE PROTEIN DDPC-RELATED"/>
    <property type="match status" value="1"/>
</dbReference>
<name>A0A158IGJ6_CABSO</name>
<keyword evidence="2 7" id="KW-0813">Transport</keyword>
<dbReference type="InterPro" id="IPR025966">
    <property type="entry name" value="OppC_N"/>
</dbReference>
<comment type="similarity">
    <text evidence="7">Belongs to the binding-protein-dependent transport system permease family.</text>
</comment>
<dbReference type="Proteomes" id="UP000054893">
    <property type="component" value="Unassembled WGS sequence"/>
</dbReference>
<dbReference type="EMBL" id="FCOC02000041">
    <property type="protein sequence ID" value="SAL55666.1"/>
    <property type="molecule type" value="Genomic_DNA"/>
</dbReference>
<feature type="transmembrane region" description="Helical" evidence="7">
    <location>
        <begin position="144"/>
        <end position="168"/>
    </location>
</feature>
<feature type="transmembrane region" description="Helical" evidence="7">
    <location>
        <begin position="306"/>
        <end position="327"/>
    </location>
</feature>
<feature type="region of interest" description="Disordered" evidence="8">
    <location>
        <begin position="29"/>
        <end position="62"/>
    </location>
</feature>
<evidence type="ECO:0000256" key="4">
    <source>
        <dbReference type="ARBA" id="ARBA00022692"/>
    </source>
</evidence>
<keyword evidence="6 7" id="KW-0472">Membrane</keyword>
<dbReference type="PANTHER" id="PTHR43386">
    <property type="entry name" value="OLIGOPEPTIDE TRANSPORT SYSTEM PERMEASE PROTEIN APPC"/>
    <property type="match status" value="1"/>
</dbReference>
<dbReference type="InterPro" id="IPR035906">
    <property type="entry name" value="MetI-like_sf"/>
</dbReference>
<evidence type="ECO:0000256" key="5">
    <source>
        <dbReference type="ARBA" id="ARBA00022989"/>
    </source>
</evidence>
<keyword evidence="5 7" id="KW-1133">Transmembrane helix</keyword>
<feature type="transmembrane region" description="Helical" evidence="7">
    <location>
        <begin position="261"/>
        <end position="285"/>
    </location>
</feature>
<evidence type="ECO:0000313" key="10">
    <source>
        <dbReference type="EMBL" id="SAL55666.1"/>
    </source>
</evidence>
<accession>A0A158IGJ6</accession>
<evidence type="ECO:0000256" key="7">
    <source>
        <dbReference type="RuleBase" id="RU363032"/>
    </source>
</evidence>
<evidence type="ECO:0000256" key="3">
    <source>
        <dbReference type="ARBA" id="ARBA00022475"/>
    </source>
</evidence>
<organism evidence="10 11">
    <name type="scientific">Caballeronia sordidicola</name>
    <name type="common">Burkholderia sordidicola</name>
    <dbReference type="NCBI Taxonomy" id="196367"/>
    <lineage>
        <taxon>Bacteria</taxon>
        <taxon>Pseudomonadati</taxon>
        <taxon>Pseudomonadota</taxon>
        <taxon>Betaproteobacteria</taxon>
        <taxon>Burkholderiales</taxon>
        <taxon>Burkholderiaceae</taxon>
        <taxon>Caballeronia</taxon>
    </lineage>
</organism>